<evidence type="ECO:0000313" key="1">
    <source>
        <dbReference type="EMBL" id="QHT35046.1"/>
    </source>
</evidence>
<dbReference type="AlphaFoldDB" id="A0A6C0F0M8"/>
<name>A0A6C0F0M8_9ZZZZ</name>
<proteinExistence type="predicted"/>
<organism evidence="1">
    <name type="scientific">viral metagenome</name>
    <dbReference type="NCBI Taxonomy" id="1070528"/>
    <lineage>
        <taxon>unclassified sequences</taxon>
        <taxon>metagenomes</taxon>
        <taxon>organismal metagenomes</taxon>
    </lineage>
</organism>
<reference evidence="1" key="1">
    <citation type="journal article" date="2020" name="Nature">
        <title>Giant virus diversity and host interactions through global metagenomics.</title>
        <authorList>
            <person name="Schulz F."/>
            <person name="Roux S."/>
            <person name="Paez-Espino D."/>
            <person name="Jungbluth S."/>
            <person name="Walsh D.A."/>
            <person name="Denef V.J."/>
            <person name="McMahon K.D."/>
            <person name="Konstantinidis K.T."/>
            <person name="Eloe-Fadrosh E.A."/>
            <person name="Kyrpides N.C."/>
            <person name="Woyke T."/>
        </authorList>
    </citation>
    <scope>NUCLEOTIDE SEQUENCE</scope>
    <source>
        <strain evidence="1">GVMAG-M-3300009180-1</strain>
    </source>
</reference>
<dbReference type="EMBL" id="MN739012">
    <property type="protein sequence ID" value="QHT35046.1"/>
    <property type="molecule type" value="Genomic_DNA"/>
</dbReference>
<accession>A0A6C0F0M8</accession>
<protein>
    <submittedName>
        <fullName evidence="1">Uncharacterized protein</fullName>
    </submittedName>
</protein>
<sequence length="324" mass="36949">MNWNIIFLLICAANAFNCSWDYRFDSVDNHFNIVYPDKNAVYFGMIIPPGSSSFRVTSDDIHPIATYFSIQVYEIGGVAYHYNDADLVELTQFSSPYDLQLNLENETQTYFALFRIYDSRLPFADFWSGIPPKTFIDEREYVLCNIDYNQQGNISTNFTQTINPETGTVCQTNGEFLFMPVPPGSLANADANYMIACVESGNTYTIRVKLPTIMCSLIYGESPHVDEDYDLRYASMSLVSTTAPRPTISTYKLPCNTTDYEITIDVPANTTLPAFLYRQLLPDPNFKYSIEQAKQRCAYSYHCIHAVMGEFYPEIDLLVGSRRN</sequence>